<dbReference type="KEGG" id="sapo:SAPIO_CDS10184"/>
<protein>
    <recommendedName>
        <fullName evidence="3">WW domain-containing protein</fullName>
    </recommendedName>
</protein>
<evidence type="ECO:0000313" key="1">
    <source>
        <dbReference type="EMBL" id="KEZ38875.1"/>
    </source>
</evidence>
<dbReference type="Proteomes" id="UP000028545">
    <property type="component" value="Unassembled WGS sequence"/>
</dbReference>
<dbReference type="AlphaFoldDB" id="A0A084FUW3"/>
<dbReference type="HOGENOM" id="CLU_101881_0_0_1"/>
<gene>
    <name evidence="1" type="ORF">SAPIO_CDS10184</name>
</gene>
<proteinExistence type="predicted"/>
<reference evidence="1 2" key="1">
    <citation type="journal article" date="2014" name="Genome Announc.">
        <title>Draft genome sequence of the pathogenic fungus Scedosporium apiospermum.</title>
        <authorList>
            <person name="Vandeputte P."/>
            <person name="Ghamrawi S."/>
            <person name="Rechenmann M."/>
            <person name="Iltis A."/>
            <person name="Giraud S."/>
            <person name="Fleury M."/>
            <person name="Thornton C."/>
            <person name="Delhaes L."/>
            <person name="Meyer W."/>
            <person name="Papon N."/>
            <person name="Bouchara J.P."/>
        </authorList>
    </citation>
    <scope>NUCLEOTIDE SEQUENCE [LARGE SCALE GENOMIC DNA]</scope>
    <source>
        <strain evidence="1 2">IHEM 14462</strain>
    </source>
</reference>
<organism evidence="1 2">
    <name type="scientific">Pseudallescheria apiosperma</name>
    <name type="common">Scedosporium apiospermum</name>
    <dbReference type="NCBI Taxonomy" id="563466"/>
    <lineage>
        <taxon>Eukaryota</taxon>
        <taxon>Fungi</taxon>
        <taxon>Dikarya</taxon>
        <taxon>Ascomycota</taxon>
        <taxon>Pezizomycotina</taxon>
        <taxon>Sordariomycetes</taxon>
        <taxon>Hypocreomycetidae</taxon>
        <taxon>Microascales</taxon>
        <taxon>Microascaceae</taxon>
        <taxon>Scedosporium</taxon>
    </lineage>
</organism>
<comment type="caution">
    <text evidence="1">The sequence shown here is derived from an EMBL/GenBank/DDBJ whole genome shotgun (WGS) entry which is preliminary data.</text>
</comment>
<dbReference type="VEuPathDB" id="FungiDB:SAPIO_CDS10184"/>
<keyword evidence="2" id="KW-1185">Reference proteome</keyword>
<evidence type="ECO:0000313" key="2">
    <source>
        <dbReference type="Proteomes" id="UP000028545"/>
    </source>
</evidence>
<dbReference type="GeneID" id="27719355"/>
<dbReference type="OrthoDB" id="5092031at2759"/>
<name>A0A084FUW3_PSEDA</name>
<dbReference type="EMBL" id="JOWA01000165">
    <property type="protein sequence ID" value="KEZ38875.1"/>
    <property type="molecule type" value="Genomic_DNA"/>
</dbReference>
<evidence type="ECO:0008006" key="3">
    <source>
        <dbReference type="Google" id="ProtNLM"/>
    </source>
</evidence>
<sequence>MSSYDLGPLAGGRFHQYANSIGQVYYVDNITNTTSYSIPTGFDNRPGDSWALDESKSWPQWNNNRTGRAVLIDPNPPPLQTYLDDANVQAALNLLVKVPDSPERVYRRPMVGILHFLFPPTEGYEVVQEIRGRPGFCILKLSPTPGGALHEFDFLLAESMKLNEPWGATEDQLRERLAENMNETKNCYGMIHIGLVVQFYKYEQGVLEKIGQKMHLITDVHDVIRWAQYLKEHPMPVV</sequence>
<accession>A0A084FUW3</accession>
<dbReference type="RefSeq" id="XP_016638674.1">
    <property type="nucleotide sequence ID" value="XM_016783822.1"/>
</dbReference>